<evidence type="ECO:0000256" key="1">
    <source>
        <dbReference type="SAM" id="MobiDB-lite"/>
    </source>
</evidence>
<comment type="caution">
    <text evidence="2">The sequence shown here is derived from an EMBL/GenBank/DDBJ whole genome shotgun (WGS) entry which is preliminary data.</text>
</comment>
<protein>
    <recommendedName>
        <fullName evidence="4">Fungal N-terminal domain-containing protein</fullName>
    </recommendedName>
</protein>
<feature type="compositionally biased region" description="Basic and acidic residues" evidence="1">
    <location>
        <begin position="355"/>
        <end position="364"/>
    </location>
</feature>
<dbReference type="AlphaFoldDB" id="A0AAV9NFR5"/>
<reference evidence="2 3" key="1">
    <citation type="submission" date="2023-08" db="EMBL/GenBank/DDBJ databases">
        <title>Black Yeasts Isolated from many extreme environments.</title>
        <authorList>
            <person name="Coleine C."/>
            <person name="Stajich J.E."/>
            <person name="Selbmann L."/>
        </authorList>
    </citation>
    <scope>NUCLEOTIDE SEQUENCE [LARGE SCALE GENOMIC DNA]</scope>
    <source>
        <strain evidence="2 3">CCFEE 5792</strain>
    </source>
</reference>
<proteinExistence type="predicted"/>
<evidence type="ECO:0008006" key="4">
    <source>
        <dbReference type="Google" id="ProtNLM"/>
    </source>
</evidence>
<gene>
    <name evidence="2" type="ORF">LTR84_012614</name>
</gene>
<dbReference type="EMBL" id="JAVRRD010000008">
    <property type="protein sequence ID" value="KAK5056063.1"/>
    <property type="molecule type" value="Genomic_DNA"/>
</dbReference>
<sequence>MDHQTTPKPDLGLLAERAGSLSAELNGLQLTCGHESTAEDIQAVSKELILLSDELSGLEKAVNRHGEQYTTAFHQDLAEILAHLHGILDDVFDCATAMRKSDRPDLNAIGWLHKKRYVNKLQKHLAASKTTLTVMRTVIRHGKAYGTQNSPGRLAESSPHTLSEDWAILESVFASRNAITDLQNLARTTPQYSSPSSHESPGETPSFEPGAHGRKLSSATGVDVPLVADVLPASRHQETKQKDDQLVRRFSKRGVRLVVHSSILDLNAHDVPNSLKHKWISHAHARDPSIAQLSQIPEIDTMPSRLERRVTTGDDIASETPEAKSKKRSLTLMSTPGARTLSKVISRLSNTGLGDESKKDDAEPKAGWSYRLTKPFVKPELTTPDFSKDHESAALR</sequence>
<accession>A0AAV9NFR5</accession>
<evidence type="ECO:0000313" key="3">
    <source>
        <dbReference type="Proteomes" id="UP001358417"/>
    </source>
</evidence>
<dbReference type="Proteomes" id="UP001358417">
    <property type="component" value="Unassembled WGS sequence"/>
</dbReference>
<dbReference type="GeneID" id="89980756"/>
<feature type="region of interest" description="Disordered" evidence="1">
    <location>
        <begin position="188"/>
        <end position="219"/>
    </location>
</feature>
<evidence type="ECO:0000313" key="2">
    <source>
        <dbReference type="EMBL" id="KAK5056063.1"/>
    </source>
</evidence>
<dbReference type="RefSeq" id="XP_064708033.1">
    <property type="nucleotide sequence ID" value="XM_064856133.1"/>
</dbReference>
<keyword evidence="3" id="KW-1185">Reference proteome</keyword>
<feature type="region of interest" description="Disordered" evidence="1">
    <location>
        <begin position="351"/>
        <end position="374"/>
    </location>
</feature>
<feature type="compositionally biased region" description="Polar residues" evidence="1">
    <location>
        <begin position="188"/>
        <end position="199"/>
    </location>
</feature>
<feature type="region of interest" description="Disordered" evidence="1">
    <location>
        <begin position="312"/>
        <end position="336"/>
    </location>
</feature>
<organism evidence="2 3">
    <name type="scientific">Exophiala bonariae</name>
    <dbReference type="NCBI Taxonomy" id="1690606"/>
    <lineage>
        <taxon>Eukaryota</taxon>
        <taxon>Fungi</taxon>
        <taxon>Dikarya</taxon>
        <taxon>Ascomycota</taxon>
        <taxon>Pezizomycotina</taxon>
        <taxon>Eurotiomycetes</taxon>
        <taxon>Chaetothyriomycetidae</taxon>
        <taxon>Chaetothyriales</taxon>
        <taxon>Herpotrichiellaceae</taxon>
        <taxon>Exophiala</taxon>
    </lineage>
</organism>
<name>A0AAV9NFR5_9EURO</name>